<reference evidence="5" key="1">
    <citation type="submission" date="2016-10" db="EMBL/GenBank/DDBJ databases">
        <authorList>
            <person name="Benchimol M."/>
            <person name="Almeida L.G."/>
            <person name="Vasconcelos A.T."/>
            <person name="Perreira-Neves A."/>
            <person name="Rosa I.A."/>
            <person name="Tasca T."/>
            <person name="Bogo M.R."/>
            <person name="de Souza W."/>
        </authorList>
    </citation>
    <scope>NUCLEOTIDE SEQUENCE [LARGE SCALE GENOMIC DNA]</scope>
    <source>
        <strain evidence="5">K</strain>
    </source>
</reference>
<feature type="region of interest" description="Disordered" evidence="3">
    <location>
        <begin position="1"/>
        <end position="35"/>
    </location>
</feature>
<proteinExistence type="predicted"/>
<evidence type="ECO:0000313" key="6">
    <source>
        <dbReference type="Proteomes" id="UP000179807"/>
    </source>
</evidence>
<dbReference type="VEuPathDB" id="TrichDB:TRFO_36447"/>
<dbReference type="InterPro" id="IPR016024">
    <property type="entry name" value="ARM-type_fold"/>
</dbReference>
<dbReference type="PANTHER" id="PTHR12848:SF16">
    <property type="entry name" value="REGULATORY-ASSOCIATED PROTEIN OF MTOR"/>
    <property type="match status" value="1"/>
</dbReference>
<name>A0A1J4JE19_9EUKA</name>
<dbReference type="InterPro" id="IPR029347">
    <property type="entry name" value="Raptor_N"/>
</dbReference>
<dbReference type="GO" id="GO:0009267">
    <property type="term" value="P:cellular response to starvation"/>
    <property type="evidence" value="ECO:0007669"/>
    <property type="project" value="TreeGrafter"/>
</dbReference>
<dbReference type="Gene3D" id="1.25.10.10">
    <property type="entry name" value="Leucine-rich Repeat Variant"/>
    <property type="match status" value="1"/>
</dbReference>
<protein>
    <recommendedName>
        <fullName evidence="4">Raptor N-terminal CASPase-like domain-containing protein</fullName>
    </recommendedName>
</protein>
<dbReference type="GO" id="GO:0030307">
    <property type="term" value="P:positive regulation of cell growth"/>
    <property type="evidence" value="ECO:0007669"/>
    <property type="project" value="TreeGrafter"/>
</dbReference>
<dbReference type="GO" id="GO:0071230">
    <property type="term" value="P:cellular response to amino acid stimulus"/>
    <property type="evidence" value="ECO:0007669"/>
    <property type="project" value="TreeGrafter"/>
</dbReference>
<dbReference type="GO" id="GO:0005737">
    <property type="term" value="C:cytoplasm"/>
    <property type="evidence" value="ECO:0007669"/>
    <property type="project" value="TreeGrafter"/>
</dbReference>
<comment type="caution">
    <text evidence="5">The sequence shown here is derived from an EMBL/GenBank/DDBJ whole genome shotgun (WGS) entry which is preliminary data.</text>
</comment>
<dbReference type="RefSeq" id="XP_068350489.1">
    <property type="nucleotide sequence ID" value="XM_068510832.1"/>
</dbReference>
<evidence type="ECO:0000259" key="4">
    <source>
        <dbReference type="SMART" id="SM01302"/>
    </source>
</evidence>
<dbReference type="GO" id="GO:0010506">
    <property type="term" value="P:regulation of autophagy"/>
    <property type="evidence" value="ECO:0007669"/>
    <property type="project" value="TreeGrafter"/>
</dbReference>
<evidence type="ECO:0000256" key="2">
    <source>
        <dbReference type="ARBA" id="ARBA00022737"/>
    </source>
</evidence>
<evidence type="ECO:0000256" key="1">
    <source>
        <dbReference type="ARBA" id="ARBA00022574"/>
    </source>
</evidence>
<dbReference type="Proteomes" id="UP000179807">
    <property type="component" value="Unassembled WGS sequence"/>
</dbReference>
<dbReference type="OrthoDB" id="10262360at2759"/>
<keyword evidence="6" id="KW-1185">Reference proteome</keyword>
<gene>
    <name evidence="5" type="ORF">TRFO_36447</name>
</gene>
<dbReference type="GO" id="GO:0031931">
    <property type="term" value="C:TORC1 complex"/>
    <property type="evidence" value="ECO:0007669"/>
    <property type="project" value="InterPro"/>
</dbReference>
<dbReference type="Pfam" id="PF14538">
    <property type="entry name" value="Raptor_N"/>
    <property type="match status" value="1"/>
</dbReference>
<dbReference type="SMART" id="SM01302">
    <property type="entry name" value="Raptor_N"/>
    <property type="match status" value="1"/>
</dbReference>
<dbReference type="PANTHER" id="PTHR12848">
    <property type="entry name" value="REGULATORY-ASSOCIATED PROTEIN OF MTOR"/>
    <property type="match status" value="1"/>
</dbReference>
<feature type="compositionally biased region" description="Polar residues" evidence="3">
    <location>
        <begin position="1"/>
        <end position="10"/>
    </location>
</feature>
<keyword evidence="1" id="KW-0853">WD repeat</keyword>
<dbReference type="PRINTS" id="PR01547">
    <property type="entry name" value="YEAST176DUF"/>
</dbReference>
<dbReference type="AlphaFoldDB" id="A0A1J4JE19"/>
<dbReference type="SUPFAM" id="SSF48371">
    <property type="entry name" value="ARM repeat"/>
    <property type="match status" value="1"/>
</dbReference>
<evidence type="ECO:0000256" key="3">
    <source>
        <dbReference type="SAM" id="MobiDB-lite"/>
    </source>
</evidence>
<dbReference type="GeneID" id="94845536"/>
<organism evidence="5 6">
    <name type="scientific">Tritrichomonas foetus</name>
    <dbReference type="NCBI Taxonomy" id="1144522"/>
    <lineage>
        <taxon>Eukaryota</taxon>
        <taxon>Metamonada</taxon>
        <taxon>Parabasalia</taxon>
        <taxon>Tritrichomonadida</taxon>
        <taxon>Tritrichomonadidae</taxon>
        <taxon>Tritrichomonas</taxon>
    </lineage>
</organism>
<accession>A0A1J4JE19</accession>
<dbReference type="GO" id="GO:0030674">
    <property type="term" value="F:protein-macromolecule adaptor activity"/>
    <property type="evidence" value="ECO:0007669"/>
    <property type="project" value="TreeGrafter"/>
</dbReference>
<feature type="domain" description="Raptor N-terminal CASPase-like" evidence="4">
    <location>
        <begin position="39"/>
        <end position="190"/>
    </location>
</feature>
<keyword evidence="2" id="KW-0677">Repeat</keyword>
<dbReference type="InterPro" id="IPR004083">
    <property type="entry name" value="Raptor"/>
</dbReference>
<dbReference type="InterPro" id="IPR011989">
    <property type="entry name" value="ARM-like"/>
</dbReference>
<evidence type="ECO:0000313" key="5">
    <source>
        <dbReference type="EMBL" id="OHS97352.1"/>
    </source>
</evidence>
<dbReference type="GO" id="GO:0031929">
    <property type="term" value="P:TOR signaling"/>
    <property type="evidence" value="ECO:0007669"/>
    <property type="project" value="InterPro"/>
</dbReference>
<sequence length="642" mass="72799">MNIPTNQSGRRTTRAPIVFSRPQGGVGNPPLPPKQQQNVSKTKFALCFLCLFDGLRTPSIRRLVRKARTICQQPLVTFDPSCFAPSSITALQETYKETLNCQCEITVDPSVQTVLQQLRRSGTSMPPQRLLIHYYGQGSHIPDDGTLYFFSEDHSRYKPLKISSILANCSCPLSMIFECSKSAILLKHLQDHPDLFAFFSCDVDEFLPLSTDAEMDLFSSCLLSPFQVALKWHMRRHNKIYADPLMPTDESLLFLKQFFHAVLSAIFYDSQKYEIYQKYTRDPSVASLARGFVLAQRVMLSYNIHPVALPALESMENHPLWSFWDTALDCGITMELDECSTMIFNLFVDSFNRYPHQQYYPIFSFFLRTQNFHVQTAKILLDYLDHNKNAAELAAMSSLPNSIAELDRPSPLALVALAKMIVAGKRTPFDQNSAITFTASKDSEILKAGILTLCCTIATSSLASFSRLTQLCIDHASDCAPFSSLLLGNLIEQAGRLMNLPFFGLKFVPLLNNERVDIRASAAFLLGFSKDKNEIEPLMEKLEDESYIVRFQAALSILELQLMHPDKKSLEKVKGFLYDKEIVPEDAETIKSLISTLNQQSEYNIEQEKNSKTKLFRLLIEAVRNDNFQEKYNVNVFDVSDT</sequence>
<dbReference type="EMBL" id="MLAK01001121">
    <property type="protein sequence ID" value="OHS97352.1"/>
    <property type="molecule type" value="Genomic_DNA"/>
</dbReference>